<dbReference type="OrthoDB" id="1704333at2"/>
<evidence type="ECO:0000259" key="2">
    <source>
        <dbReference type="Pfam" id="PF13556"/>
    </source>
</evidence>
<dbReference type="Pfam" id="PF13556">
    <property type="entry name" value="HTH_30"/>
    <property type="match status" value="1"/>
</dbReference>
<dbReference type="Gene3D" id="1.10.10.2840">
    <property type="entry name" value="PucR C-terminal helix-turn-helix domain"/>
    <property type="match status" value="1"/>
</dbReference>
<dbReference type="Proteomes" id="UP000287969">
    <property type="component" value="Chromosome"/>
</dbReference>
<dbReference type="KEGG" id="spoa:EQM13_09175"/>
<dbReference type="InterPro" id="IPR012914">
    <property type="entry name" value="PucR_dom"/>
</dbReference>
<dbReference type="InterPro" id="IPR051448">
    <property type="entry name" value="CdaR-like_regulators"/>
</dbReference>
<dbReference type="AlphaFoldDB" id="A0A410QCU7"/>
<keyword evidence="4" id="KW-1185">Reference proteome</keyword>
<protein>
    <submittedName>
        <fullName evidence="3">PucR family transcriptional regulator</fullName>
    </submittedName>
</protein>
<name>A0A410QCU7_9FIRM</name>
<feature type="domain" description="PucR C-terminal helix-turn-helix" evidence="2">
    <location>
        <begin position="324"/>
        <end position="366"/>
    </location>
</feature>
<evidence type="ECO:0000259" key="1">
    <source>
        <dbReference type="Pfam" id="PF07905"/>
    </source>
</evidence>
<dbReference type="InterPro" id="IPR025736">
    <property type="entry name" value="PucR_C-HTH_dom"/>
</dbReference>
<evidence type="ECO:0000313" key="3">
    <source>
        <dbReference type="EMBL" id="QAT61749.1"/>
    </source>
</evidence>
<sequence length="388" mass="45351">MFITISDALKLPSLREGEVVAGIGGLNRRIHRVSVCECPDLPIDLEIIGKENLLFVEGEFLITSFYALKDSRDILLDTIKLYNKYNSSGICIVKRYFKEIDKSVIDYANKVNYPIIMIRRDIPYADIIMDVSKALLSNQDSQINISILNDILNENNTKEEIVSLAYRLNPRFLENISVLCISFDKYDESKAKYLMSLFENRPDTFLTLYYNYILMFVYSDNKISKEEMDRNVKRMAAILDSQVSKYNIGISNSFEKLYQIKAAIEQSISSCKVSKFEGSKTEFYNQIGTYKLLMTIKENEILKTFYEEFMQPLIEYDSNKKGDLVKTLLLYIKHKGNIKSMAKESFQHENTIRYRVFKIKELLGFEDREFEFFENICMIYKISKILKM</sequence>
<reference evidence="4" key="1">
    <citation type="submission" date="2019-01" db="EMBL/GenBank/DDBJ databases">
        <title>Draft genomes of a novel of Sporanaerobacter strains.</title>
        <authorList>
            <person name="Ma S."/>
        </authorList>
    </citation>
    <scope>NUCLEOTIDE SEQUENCE [LARGE SCALE GENOMIC DNA]</scope>
    <source>
        <strain evidence="4">NJN-17</strain>
    </source>
</reference>
<dbReference type="InterPro" id="IPR042070">
    <property type="entry name" value="PucR_C-HTH_sf"/>
</dbReference>
<feature type="domain" description="Purine catabolism PurC-like" evidence="1">
    <location>
        <begin position="7"/>
        <end position="135"/>
    </location>
</feature>
<dbReference type="EMBL" id="CP035282">
    <property type="protein sequence ID" value="QAT61749.1"/>
    <property type="molecule type" value="Genomic_DNA"/>
</dbReference>
<accession>A0A410QCU7</accession>
<gene>
    <name evidence="3" type="ORF">EQM13_09175</name>
</gene>
<proteinExistence type="predicted"/>
<dbReference type="Pfam" id="PF07905">
    <property type="entry name" value="PucR"/>
    <property type="match status" value="1"/>
</dbReference>
<dbReference type="RefSeq" id="WP_128752493.1">
    <property type="nucleotide sequence ID" value="NZ_CP035282.1"/>
</dbReference>
<evidence type="ECO:0000313" key="4">
    <source>
        <dbReference type="Proteomes" id="UP000287969"/>
    </source>
</evidence>
<dbReference type="PANTHER" id="PTHR33744">
    <property type="entry name" value="CARBOHYDRATE DIACID REGULATOR"/>
    <property type="match status" value="1"/>
</dbReference>
<organism evidence="3 4">
    <name type="scientific">Acidilutibacter cellobiosedens</name>
    <dbReference type="NCBI Taxonomy" id="2507161"/>
    <lineage>
        <taxon>Bacteria</taxon>
        <taxon>Bacillati</taxon>
        <taxon>Bacillota</taxon>
        <taxon>Tissierellia</taxon>
        <taxon>Tissierellales</taxon>
        <taxon>Acidilutibacteraceae</taxon>
        <taxon>Acidilutibacter</taxon>
    </lineage>
</organism>
<dbReference type="PANTHER" id="PTHR33744:SF1">
    <property type="entry name" value="DNA-BINDING TRANSCRIPTIONAL ACTIVATOR ADER"/>
    <property type="match status" value="1"/>
</dbReference>